<sequence>MGTQNFSAPPCAQPRIPRGVTHINVRHVTRYTVVGNHLTQHRALSLTAIGLAAHIQSLPEGARVDIKSLAARFREGETRIAASLRELEAHGYLSRRRERLPSGRVVTHTVSYNQPQGLAAPTARPTAPEPGPPPGTPRKPDHQDPPEPVLDDAPAPASPVPTGTGPAPTAAPERPLPTPDTHDPDRHLTATVLLASLHREDPRLLLSERDVNRLAPAVSAWLERGVAPEAVRATLTSGLPREPLRHPAGVMSHRLTESLPPRTPTVPVTARPHPLQNCDGCDRAFRAPEPGHCARCRRRSDLPEAA</sequence>
<gene>
    <name evidence="2" type="ORF">OG699_26340</name>
</gene>
<reference evidence="2" key="1">
    <citation type="submission" date="2022-10" db="EMBL/GenBank/DDBJ databases">
        <title>The complete genomes of actinobacterial strains from the NBC collection.</title>
        <authorList>
            <person name="Joergensen T.S."/>
            <person name="Alvarez Arevalo M."/>
            <person name="Sterndorff E.B."/>
            <person name="Faurdal D."/>
            <person name="Vuksanovic O."/>
            <person name="Mourched A.-S."/>
            <person name="Charusanti P."/>
            <person name="Shaw S."/>
            <person name="Blin K."/>
            <person name="Weber T."/>
        </authorList>
    </citation>
    <scope>NUCLEOTIDE SEQUENCE</scope>
    <source>
        <strain evidence="2">NBC_01393</strain>
    </source>
</reference>
<evidence type="ECO:0000313" key="2">
    <source>
        <dbReference type="EMBL" id="WTZ11185.1"/>
    </source>
</evidence>
<organism evidence="2">
    <name type="scientific">Streptomyces sp. NBC_01393</name>
    <dbReference type="NCBI Taxonomy" id="2903851"/>
    <lineage>
        <taxon>Bacteria</taxon>
        <taxon>Bacillati</taxon>
        <taxon>Actinomycetota</taxon>
        <taxon>Actinomycetes</taxon>
        <taxon>Kitasatosporales</taxon>
        <taxon>Streptomycetaceae</taxon>
        <taxon>Streptomyces</taxon>
    </lineage>
</organism>
<evidence type="ECO:0000256" key="1">
    <source>
        <dbReference type="SAM" id="MobiDB-lite"/>
    </source>
</evidence>
<feature type="compositionally biased region" description="Low complexity" evidence="1">
    <location>
        <begin position="160"/>
        <end position="172"/>
    </location>
</feature>
<name>A0AAU3I467_9ACTN</name>
<feature type="region of interest" description="Disordered" evidence="1">
    <location>
        <begin position="111"/>
        <end position="186"/>
    </location>
</feature>
<feature type="compositionally biased region" description="Pro residues" evidence="1">
    <location>
        <begin position="127"/>
        <end position="137"/>
    </location>
</feature>
<dbReference type="EMBL" id="CP109546">
    <property type="protein sequence ID" value="WTZ11185.1"/>
    <property type="molecule type" value="Genomic_DNA"/>
</dbReference>
<accession>A0AAU3I467</accession>
<dbReference type="AlphaFoldDB" id="A0AAU3I467"/>
<protein>
    <submittedName>
        <fullName evidence="2">Helix-turn-helix domain-containing protein</fullName>
    </submittedName>
</protein>
<proteinExistence type="predicted"/>